<dbReference type="InterPro" id="IPR047112">
    <property type="entry name" value="RecG/Mfd"/>
</dbReference>
<feature type="domain" description="Helicase ATP-binding" evidence="10">
    <location>
        <begin position="561"/>
        <end position="722"/>
    </location>
</feature>
<dbReference type="SMART" id="SM00982">
    <property type="entry name" value="TRCF"/>
    <property type="match status" value="1"/>
</dbReference>
<dbReference type="InterPro" id="IPR011545">
    <property type="entry name" value="DEAD/DEAH_box_helicase_dom"/>
</dbReference>
<accession>A0A9D2IMB7</accession>
<dbReference type="AlphaFoldDB" id="A0A9D2IMB7"/>
<sequence length="1119" mass="125118">MERVAASAACQALAAELRPGRTTELKGLAGSAYALYAAAAVGRVGGVHVFMCEDKDAAAYLMNDFYGLLGEAGVKFFPAGYKRSIQYGQEDASGLVQRTAALTAMRNYRREEGPLVVCTYPEALAEKVVDVAELERRTLTVACGETMDMDHMVAILEEFGFTKVDFVYEPGQYSRRGGIVDVFSYAENKPYRIDFFGDEVESVRRFDIASQLSTEKLDRIEIVPNLKHEAAARTGVALPVFAGEATYWANDLDHLLRRLDDIRRKMLAEADDPASVDGRVTSRKQFLAGLEGHALLIRRGIPAECAVTGEVTFETTPQPAFNKQFDLLARDIRDRMEEGFTTYILSENKAQIERLVNIFASEGFPKVRFEALSLTLHEGFVDKTLKACFYTDHQIFERYHRYSLRGEIDRTQALTVAELNELKPGDYVVHIDHGVGRFGGLVRTVENGKVHEAVKLVYRDGDVLLVNVHALHRIARYKDKDSDTPPRIYKLGSGAWQKMKTATKNAVKDIARELIRLYAERKESGGFAFSPDGYLQHELEAAFPYEETPDQQQAVEAVKHDMEQPQPMDRLVCGDVGFGKTEVAIRAAFKAATDGKQVAVLVPTTILSLQHYRSFSERMRGLPVRVENLSRAKSAKEVKQIKEDLAAGRIDILIGTHKILGKEIKFKDLGLLIIDEEQKFGVSSKEKLRQLSVHVDTLTLTATPIPRTLQFSLMGARDLSVIATPPPNRQPIITESHLFDESIIKEAIDFELARHGQVYFVHNRVETIEHVADIIRHLCPGVRVAVGHGQMPAQQLERLIMDFIFGEFDVLVATTIVENGVDIPNANTIIINDAQNFGLSDLHQLRGRVGRSDRKGYCYLLTPPDELLTSDARRRLRAIEEFSDLGAGFNIAMQDLDIRGAGNLLGAEQSGFIADMGFETYQKILAEAVAELRAEGITEAGGLIGQEEQQKQTVSYLTDAQIETDIEALLPDDYIGQGAEKLRLYRELDAMNDEEQMRRFEERLVDRFGPLPEAARNLMDVVRLRWRAVALGFEWVKVKNGLMLLRFLSDGNSAYYKSALFMGILKYVSKNSAKFVLKQNNNKLMLTVREVKGMQQAWQTLDALREGAVREAGDPSSAA</sequence>
<reference evidence="12" key="2">
    <citation type="submission" date="2021-04" db="EMBL/GenBank/DDBJ databases">
        <authorList>
            <person name="Gilroy R."/>
        </authorList>
    </citation>
    <scope>NUCLEOTIDE SEQUENCE</scope>
    <source>
        <strain evidence="12">ChiHjej11B10-19426</strain>
    </source>
</reference>
<dbReference type="EC" id="3.6.4.-" evidence="9"/>
<evidence type="ECO:0000259" key="10">
    <source>
        <dbReference type="PROSITE" id="PS51192"/>
    </source>
</evidence>
<keyword evidence="2 9" id="KW-0547">Nucleotide-binding</keyword>
<dbReference type="InterPro" id="IPR027417">
    <property type="entry name" value="P-loop_NTPase"/>
</dbReference>
<comment type="function">
    <text evidence="9">Couples transcription and DNA repair by recognizing RNA polymerase (RNAP) stalled at DNA lesions. Mediates ATP-dependent release of RNAP and its truncated transcript from the DNA, and recruitment of nucleotide excision repair machinery to the damaged site.</text>
</comment>
<dbReference type="InterPro" id="IPR001650">
    <property type="entry name" value="Helicase_C-like"/>
</dbReference>
<protein>
    <recommendedName>
        <fullName evidence="9">Transcription-repair-coupling factor</fullName>
        <shortName evidence="9">TRCF</shortName>
        <ecNumber evidence="9">3.6.4.-</ecNumber>
    </recommendedName>
</protein>
<dbReference type="GO" id="GO:0003684">
    <property type="term" value="F:damaged DNA binding"/>
    <property type="evidence" value="ECO:0007669"/>
    <property type="project" value="InterPro"/>
</dbReference>
<dbReference type="NCBIfam" id="TIGR00580">
    <property type="entry name" value="mfd"/>
    <property type="match status" value="1"/>
</dbReference>
<dbReference type="Proteomes" id="UP000824014">
    <property type="component" value="Unassembled WGS sequence"/>
</dbReference>
<dbReference type="Pfam" id="PF17757">
    <property type="entry name" value="UvrB_inter"/>
    <property type="match status" value="1"/>
</dbReference>
<dbReference type="HAMAP" id="MF_00969">
    <property type="entry name" value="TRCF"/>
    <property type="match status" value="1"/>
</dbReference>
<evidence type="ECO:0000256" key="1">
    <source>
        <dbReference type="ARBA" id="ARBA00022490"/>
    </source>
</evidence>
<dbReference type="InterPro" id="IPR004576">
    <property type="entry name" value="Mfd"/>
</dbReference>
<dbReference type="SMART" id="SM00487">
    <property type="entry name" value="DEXDc"/>
    <property type="match status" value="1"/>
</dbReference>
<dbReference type="GO" id="GO:0016787">
    <property type="term" value="F:hydrolase activity"/>
    <property type="evidence" value="ECO:0007669"/>
    <property type="project" value="UniProtKB-KW"/>
</dbReference>
<dbReference type="CDD" id="cd17991">
    <property type="entry name" value="DEXHc_TRCF"/>
    <property type="match status" value="1"/>
</dbReference>
<evidence type="ECO:0000256" key="5">
    <source>
        <dbReference type="ARBA" id="ARBA00022806"/>
    </source>
</evidence>
<keyword evidence="1 9" id="KW-0963">Cytoplasm</keyword>
<evidence type="ECO:0000259" key="11">
    <source>
        <dbReference type="PROSITE" id="PS51194"/>
    </source>
</evidence>
<comment type="caution">
    <text evidence="12">The sequence shown here is derived from an EMBL/GenBank/DDBJ whole genome shotgun (WGS) entry which is preliminary data.</text>
</comment>
<dbReference type="GO" id="GO:0000716">
    <property type="term" value="P:transcription-coupled nucleotide-excision repair, DNA damage recognition"/>
    <property type="evidence" value="ECO:0007669"/>
    <property type="project" value="UniProtKB-UniRule"/>
</dbReference>
<feature type="domain" description="Helicase C-terminal" evidence="11">
    <location>
        <begin position="743"/>
        <end position="899"/>
    </location>
</feature>
<dbReference type="SMART" id="SM01058">
    <property type="entry name" value="CarD_TRCF"/>
    <property type="match status" value="1"/>
</dbReference>
<dbReference type="GO" id="GO:0003678">
    <property type="term" value="F:DNA helicase activity"/>
    <property type="evidence" value="ECO:0007669"/>
    <property type="project" value="TreeGrafter"/>
</dbReference>
<dbReference type="SUPFAM" id="SSF143517">
    <property type="entry name" value="TRCF domain-like"/>
    <property type="match status" value="1"/>
</dbReference>
<dbReference type="Gene3D" id="2.40.10.170">
    <property type="match status" value="1"/>
</dbReference>
<evidence type="ECO:0000256" key="3">
    <source>
        <dbReference type="ARBA" id="ARBA00022763"/>
    </source>
</evidence>
<keyword evidence="6 9" id="KW-0067">ATP-binding</keyword>
<gene>
    <name evidence="9 12" type="primary">mfd</name>
    <name evidence="12" type="ORF">H9816_06115</name>
</gene>
<dbReference type="PROSITE" id="PS51192">
    <property type="entry name" value="HELICASE_ATP_BIND_1"/>
    <property type="match status" value="1"/>
</dbReference>
<dbReference type="InterPro" id="IPR041471">
    <property type="entry name" value="UvrB_inter"/>
</dbReference>
<dbReference type="InterPro" id="IPR003711">
    <property type="entry name" value="CarD-like/TRCF_RID"/>
</dbReference>
<dbReference type="Pfam" id="PF00270">
    <property type="entry name" value="DEAD"/>
    <property type="match status" value="1"/>
</dbReference>
<comment type="similarity">
    <text evidence="9">In the C-terminal section; belongs to the helicase family. RecG subfamily.</text>
</comment>
<evidence type="ECO:0000313" key="12">
    <source>
        <dbReference type="EMBL" id="HIZ15467.1"/>
    </source>
</evidence>
<dbReference type="InterPro" id="IPR036101">
    <property type="entry name" value="CarD-like/TRCF_RID_sf"/>
</dbReference>
<dbReference type="GO" id="GO:0005737">
    <property type="term" value="C:cytoplasm"/>
    <property type="evidence" value="ECO:0007669"/>
    <property type="project" value="UniProtKB-SubCell"/>
</dbReference>
<dbReference type="InterPro" id="IPR037235">
    <property type="entry name" value="TRCF-like_C_D7"/>
</dbReference>
<organism evidence="12 13">
    <name type="scientific">Candidatus Tidjanibacter faecipullorum</name>
    <dbReference type="NCBI Taxonomy" id="2838766"/>
    <lineage>
        <taxon>Bacteria</taxon>
        <taxon>Pseudomonadati</taxon>
        <taxon>Bacteroidota</taxon>
        <taxon>Bacteroidia</taxon>
        <taxon>Bacteroidales</taxon>
        <taxon>Rikenellaceae</taxon>
        <taxon>Tidjanibacter</taxon>
    </lineage>
</organism>
<name>A0A9D2IMB7_9BACT</name>
<dbReference type="Gene3D" id="3.40.50.300">
    <property type="entry name" value="P-loop containing nucleotide triphosphate hydrolases"/>
    <property type="match status" value="2"/>
</dbReference>
<keyword evidence="4 9" id="KW-0378">Hydrolase</keyword>
<dbReference type="InterPro" id="IPR014001">
    <property type="entry name" value="Helicase_ATP-bd"/>
</dbReference>
<reference evidence="12" key="1">
    <citation type="journal article" date="2021" name="PeerJ">
        <title>Extensive microbial diversity within the chicken gut microbiome revealed by metagenomics and culture.</title>
        <authorList>
            <person name="Gilroy R."/>
            <person name="Ravi A."/>
            <person name="Getino M."/>
            <person name="Pursley I."/>
            <person name="Horton D.L."/>
            <person name="Alikhan N.F."/>
            <person name="Baker D."/>
            <person name="Gharbi K."/>
            <person name="Hall N."/>
            <person name="Watson M."/>
            <person name="Adriaenssens E.M."/>
            <person name="Foster-Nyarko E."/>
            <person name="Jarju S."/>
            <person name="Secka A."/>
            <person name="Antonio M."/>
            <person name="Oren A."/>
            <person name="Chaudhuri R.R."/>
            <person name="La Ragione R."/>
            <person name="Hildebrand F."/>
            <person name="Pallen M.J."/>
        </authorList>
    </citation>
    <scope>NUCLEOTIDE SEQUENCE</scope>
    <source>
        <strain evidence="12">ChiHjej11B10-19426</strain>
    </source>
</reference>
<dbReference type="Pfam" id="PF00271">
    <property type="entry name" value="Helicase_C"/>
    <property type="match status" value="1"/>
</dbReference>
<dbReference type="EMBL" id="DXCC01000020">
    <property type="protein sequence ID" value="HIZ15467.1"/>
    <property type="molecule type" value="Genomic_DNA"/>
</dbReference>
<dbReference type="Pfam" id="PF02559">
    <property type="entry name" value="CarD_TRCF_RID"/>
    <property type="match status" value="1"/>
</dbReference>
<proteinExistence type="inferred from homology"/>
<dbReference type="GO" id="GO:0006355">
    <property type="term" value="P:regulation of DNA-templated transcription"/>
    <property type="evidence" value="ECO:0007669"/>
    <property type="project" value="UniProtKB-UniRule"/>
</dbReference>
<evidence type="ECO:0000256" key="2">
    <source>
        <dbReference type="ARBA" id="ARBA00022741"/>
    </source>
</evidence>
<dbReference type="Gene3D" id="3.90.1150.50">
    <property type="entry name" value="Transcription-repair-coupling factor, D7 domain"/>
    <property type="match status" value="1"/>
</dbReference>
<dbReference type="GO" id="GO:0005524">
    <property type="term" value="F:ATP binding"/>
    <property type="evidence" value="ECO:0007669"/>
    <property type="project" value="UniProtKB-UniRule"/>
</dbReference>
<evidence type="ECO:0000313" key="13">
    <source>
        <dbReference type="Proteomes" id="UP000824014"/>
    </source>
</evidence>
<keyword evidence="5" id="KW-0347">Helicase</keyword>
<dbReference type="PROSITE" id="PS51194">
    <property type="entry name" value="HELICASE_CTER"/>
    <property type="match status" value="1"/>
</dbReference>
<evidence type="ECO:0000256" key="9">
    <source>
        <dbReference type="HAMAP-Rule" id="MF_00969"/>
    </source>
</evidence>
<dbReference type="SUPFAM" id="SSF52540">
    <property type="entry name" value="P-loop containing nucleoside triphosphate hydrolases"/>
    <property type="match status" value="4"/>
</dbReference>
<evidence type="ECO:0000256" key="4">
    <source>
        <dbReference type="ARBA" id="ARBA00022801"/>
    </source>
</evidence>
<comment type="similarity">
    <text evidence="9">In the N-terminal section; belongs to the UvrB family.</text>
</comment>
<dbReference type="Gene3D" id="3.30.2060.10">
    <property type="entry name" value="Penicillin-binding protein 1b domain"/>
    <property type="match status" value="1"/>
</dbReference>
<evidence type="ECO:0000256" key="8">
    <source>
        <dbReference type="ARBA" id="ARBA00023204"/>
    </source>
</evidence>
<comment type="subcellular location">
    <subcellularLocation>
        <location evidence="9">Cytoplasm</location>
    </subcellularLocation>
</comment>
<keyword evidence="7 9" id="KW-0238">DNA-binding</keyword>
<keyword evidence="8 9" id="KW-0234">DNA repair</keyword>
<dbReference type="SUPFAM" id="SSF141259">
    <property type="entry name" value="CarD-like"/>
    <property type="match status" value="1"/>
</dbReference>
<evidence type="ECO:0000256" key="7">
    <source>
        <dbReference type="ARBA" id="ARBA00023125"/>
    </source>
</evidence>
<dbReference type="SMART" id="SM00490">
    <property type="entry name" value="HELICc"/>
    <property type="match status" value="1"/>
</dbReference>
<dbReference type="PANTHER" id="PTHR47964:SF1">
    <property type="entry name" value="ATP-DEPENDENT DNA HELICASE HOMOLOG RECG, CHLOROPLASTIC"/>
    <property type="match status" value="1"/>
</dbReference>
<keyword evidence="3 9" id="KW-0227">DNA damage</keyword>
<dbReference type="InterPro" id="IPR005118">
    <property type="entry name" value="TRCF_C"/>
</dbReference>
<dbReference type="Pfam" id="PF03461">
    <property type="entry name" value="TRCF"/>
    <property type="match status" value="1"/>
</dbReference>
<dbReference type="PANTHER" id="PTHR47964">
    <property type="entry name" value="ATP-DEPENDENT DNA HELICASE HOMOLOG RECG, CHLOROPLASTIC"/>
    <property type="match status" value="1"/>
</dbReference>
<evidence type="ECO:0000256" key="6">
    <source>
        <dbReference type="ARBA" id="ARBA00022840"/>
    </source>
</evidence>